<evidence type="ECO:0000313" key="2">
    <source>
        <dbReference type="Proteomes" id="UP000811609"/>
    </source>
</evidence>
<evidence type="ECO:0000313" key="1">
    <source>
        <dbReference type="EMBL" id="KAG6632735.1"/>
    </source>
</evidence>
<name>A0A8T1NQP6_CARIL</name>
<dbReference type="Proteomes" id="UP000811609">
    <property type="component" value="Chromosome 13"/>
</dbReference>
<dbReference type="AlphaFoldDB" id="A0A8T1NQP6"/>
<proteinExistence type="predicted"/>
<protein>
    <submittedName>
        <fullName evidence="1">Uncharacterized protein</fullName>
    </submittedName>
</protein>
<sequence length="113" mass="12938">MWYLHNHLPNKALLNVRKLHIPKPPFGIGEQILFQLTRWNFVSSLIPPHKKARNSLSILVVTPACKGKSERKKVGRLVKELLIKVSRPPFDRYICFHPTSFLSTLSTTPSQLA</sequence>
<dbReference type="EMBL" id="CM031821">
    <property type="protein sequence ID" value="KAG6632735.1"/>
    <property type="molecule type" value="Genomic_DNA"/>
</dbReference>
<comment type="caution">
    <text evidence="1">The sequence shown here is derived from an EMBL/GenBank/DDBJ whole genome shotgun (WGS) entry which is preliminary data.</text>
</comment>
<accession>A0A8T1NQP6</accession>
<keyword evidence="2" id="KW-1185">Reference proteome</keyword>
<gene>
    <name evidence="1" type="ORF">CIPAW_13G179300</name>
</gene>
<reference evidence="1" key="1">
    <citation type="submission" date="2020-12" db="EMBL/GenBank/DDBJ databases">
        <title>WGS assembly of Carya illinoinensis cv. Pawnee.</title>
        <authorList>
            <person name="Platts A."/>
            <person name="Shu S."/>
            <person name="Wright S."/>
            <person name="Barry K."/>
            <person name="Edger P."/>
            <person name="Pires J.C."/>
            <person name="Schmutz J."/>
        </authorList>
    </citation>
    <scope>NUCLEOTIDE SEQUENCE</scope>
    <source>
        <tissue evidence="1">Leaf</tissue>
    </source>
</reference>
<organism evidence="1 2">
    <name type="scientific">Carya illinoinensis</name>
    <name type="common">Pecan</name>
    <dbReference type="NCBI Taxonomy" id="32201"/>
    <lineage>
        <taxon>Eukaryota</taxon>
        <taxon>Viridiplantae</taxon>
        <taxon>Streptophyta</taxon>
        <taxon>Embryophyta</taxon>
        <taxon>Tracheophyta</taxon>
        <taxon>Spermatophyta</taxon>
        <taxon>Magnoliopsida</taxon>
        <taxon>eudicotyledons</taxon>
        <taxon>Gunneridae</taxon>
        <taxon>Pentapetalae</taxon>
        <taxon>rosids</taxon>
        <taxon>fabids</taxon>
        <taxon>Fagales</taxon>
        <taxon>Juglandaceae</taxon>
        <taxon>Carya</taxon>
    </lineage>
</organism>